<evidence type="ECO:0000313" key="2">
    <source>
        <dbReference type="Proteomes" id="UP000004218"/>
    </source>
</evidence>
<organism evidence="1 2">
    <name type="scientific">Corynebacterium matruchotii ATCC 14266</name>
    <dbReference type="NCBI Taxonomy" id="553207"/>
    <lineage>
        <taxon>Bacteria</taxon>
        <taxon>Bacillati</taxon>
        <taxon>Actinomycetota</taxon>
        <taxon>Actinomycetes</taxon>
        <taxon>Mycobacteriales</taxon>
        <taxon>Corynebacteriaceae</taxon>
        <taxon>Corynebacterium</taxon>
    </lineage>
</organism>
<dbReference type="STRING" id="553207.HMPREF0299_5531"/>
<evidence type="ECO:0008006" key="3">
    <source>
        <dbReference type="Google" id="ProtNLM"/>
    </source>
</evidence>
<dbReference type="GO" id="GO:0003824">
    <property type="term" value="F:catalytic activity"/>
    <property type="evidence" value="ECO:0007669"/>
    <property type="project" value="InterPro"/>
</dbReference>
<reference evidence="1" key="1">
    <citation type="submission" date="2010-08" db="EMBL/GenBank/DDBJ databases">
        <authorList>
            <person name="Harkins D.M."/>
            <person name="Madupu R."/>
            <person name="Durkin A.S."/>
            <person name="Torralba M."/>
            <person name="Methe B."/>
            <person name="Sutton G.G."/>
            <person name="Nelson K.E."/>
        </authorList>
    </citation>
    <scope>NUCLEOTIDE SEQUENCE [LARGE SCALE GENOMIC DNA]</scope>
    <source>
        <strain evidence="1">ATCC 14266</strain>
    </source>
</reference>
<name>E0DIL9_9CORY</name>
<dbReference type="eggNOG" id="COG0115">
    <property type="taxonomic scope" value="Bacteria"/>
</dbReference>
<dbReference type="Proteomes" id="UP000004218">
    <property type="component" value="Unassembled WGS sequence"/>
</dbReference>
<dbReference type="EMBL" id="ACSH02000008">
    <property type="protein sequence ID" value="EFM48120.1"/>
    <property type="molecule type" value="Genomic_DNA"/>
</dbReference>
<dbReference type="Pfam" id="PF01063">
    <property type="entry name" value="Aminotran_4"/>
    <property type="match status" value="1"/>
</dbReference>
<sequence length="256" mass="27334">MMPEGYRLGAAGFVPVPSVPLLPAPPDHNVIDSFLLVDGVVSGLGLHIDRFVRSVSGFVPLGVSAAELESMVRACLPQVGEWFPRLECHAVDRGGPCEVYLWVRPAPARRVATRLWVPAGSDPRERPEIKGWDLPVLTDMRAEAVRQGADDALLLAAATGDAIETTTGALVAWVGDHLVTADAGVLPSVTWRRTIAGVRAAGIRVVSGAVSVKELRRLPCAVGNALHGWTPVVTIHDAHTVTRSPAPPVNLNRFLR</sequence>
<dbReference type="InterPro" id="IPR043132">
    <property type="entry name" value="BCAT-like_C"/>
</dbReference>
<evidence type="ECO:0000313" key="1">
    <source>
        <dbReference type="EMBL" id="EFM48120.1"/>
    </source>
</evidence>
<dbReference type="InterPro" id="IPR001544">
    <property type="entry name" value="Aminotrans_IV"/>
</dbReference>
<keyword evidence="2" id="KW-1185">Reference proteome</keyword>
<protein>
    <recommendedName>
        <fullName evidence="3">Aminotransferase, class IV</fullName>
    </recommendedName>
</protein>
<comment type="caution">
    <text evidence="1">The sequence shown here is derived from an EMBL/GenBank/DDBJ whole genome shotgun (WGS) entry which is preliminary data.</text>
</comment>
<accession>E0DIL9</accession>
<gene>
    <name evidence="1" type="ORF">HMPREF0299_5531</name>
</gene>
<proteinExistence type="predicted"/>
<dbReference type="AlphaFoldDB" id="E0DIL9"/>
<dbReference type="InterPro" id="IPR036038">
    <property type="entry name" value="Aminotransferase-like"/>
</dbReference>
<dbReference type="Gene3D" id="3.20.10.10">
    <property type="entry name" value="D-amino Acid Aminotransferase, subunit A, domain 2"/>
    <property type="match status" value="1"/>
</dbReference>
<dbReference type="SUPFAM" id="SSF56752">
    <property type="entry name" value="D-aminoacid aminotransferase-like PLP-dependent enzymes"/>
    <property type="match status" value="1"/>
</dbReference>